<proteinExistence type="predicted"/>
<comment type="caution">
    <text evidence="1">The sequence shown here is derived from an EMBL/GenBank/DDBJ whole genome shotgun (WGS) entry which is preliminary data.</text>
</comment>
<accession>A0A0M3AVM0</accession>
<name>A0A0M3AVM0_9SPHN</name>
<dbReference type="AlphaFoldDB" id="A0A0M3AVM0"/>
<gene>
    <name evidence="1" type="ORF">YP76_08760</name>
</gene>
<dbReference type="InterPro" id="IPR025683">
    <property type="entry name" value="Protein_beta"/>
</dbReference>
<dbReference type="Proteomes" id="UP000033874">
    <property type="component" value="Unassembled WGS sequence"/>
</dbReference>
<evidence type="ECO:0000313" key="2">
    <source>
        <dbReference type="Proteomes" id="UP000033874"/>
    </source>
</evidence>
<organism evidence="1 2">
    <name type="scientific">Sphingobium chungbukense</name>
    <dbReference type="NCBI Taxonomy" id="56193"/>
    <lineage>
        <taxon>Bacteria</taxon>
        <taxon>Pseudomonadati</taxon>
        <taxon>Pseudomonadota</taxon>
        <taxon>Alphaproteobacteria</taxon>
        <taxon>Sphingomonadales</taxon>
        <taxon>Sphingomonadaceae</taxon>
        <taxon>Sphingobium</taxon>
    </lineage>
</organism>
<keyword evidence="2" id="KW-1185">Reference proteome</keyword>
<protein>
    <submittedName>
        <fullName evidence="1">Uncharacterized protein</fullName>
    </submittedName>
</protein>
<evidence type="ECO:0000313" key="1">
    <source>
        <dbReference type="EMBL" id="KKW92961.1"/>
    </source>
</evidence>
<dbReference type="PATRIC" id="fig|56193.3.peg.1814"/>
<sequence>MRVGQANYEALIALAIQILATLPSSGQMLVIFDCGQGRRGVAEKIEWVLHCRDMLLAGLEPDQITGISIVCMSNSYPQMNHDGLRVVENYDRRIWVGAYQQFPFLFGDYAASPRLQNLSAFLPRSFRATVVHASDDYWMVHRHLNADDPQGWIDGSVVIAAHDQFEPIDTWTDRAIETAAGGNIVGMDNPRPWHAARIAGHVDRQFRYQPPSDDFDDLLG</sequence>
<dbReference type="EMBL" id="LBIC01000003">
    <property type="protein sequence ID" value="KKW92961.1"/>
    <property type="molecule type" value="Genomic_DNA"/>
</dbReference>
<reference evidence="1 2" key="1">
    <citation type="submission" date="2015-04" db="EMBL/GenBank/DDBJ databases">
        <title>Genome sequence of aromatic hydrocarbons-degrading Sphingobium chungbukense DJ77.</title>
        <authorList>
            <person name="Kim Y.-C."/>
            <person name="Chae J.-C."/>
        </authorList>
    </citation>
    <scope>NUCLEOTIDE SEQUENCE [LARGE SCALE GENOMIC DNA]</scope>
    <source>
        <strain evidence="1 2">DJ77</strain>
    </source>
</reference>
<dbReference type="Pfam" id="PF14350">
    <property type="entry name" value="Beta_protein"/>
    <property type="match status" value="1"/>
</dbReference>